<keyword evidence="3" id="KW-1185">Reference proteome</keyword>
<dbReference type="GeneID" id="111136333"/>
<keyword evidence="1" id="KW-1133">Transmembrane helix</keyword>
<dbReference type="OrthoDB" id="10381970at2759"/>
<feature type="chain" id="PRO_5034143669" evidence="2">
    <location>
        <begin position="19"/>
        <end position="196"/>
    </location>
</feature>
<protein>
    <submittedName>
        <fullName evidence="4">Uncharacterized protein LOC111136333</fullName>
    </submittedName>
</protein>
<organism evidence="3 4">
    <name type="scientific">Crassostrea virginica</name>
    <name type="common">Eastern oyster</name>
    <dbReference type="NCBI Taxonomy" id="6565"/>
    <lineage>
        <taxon>Eukaryota</taxon>
        <taxon>Metazoa</taxon>
        <taxon>Spiralia</taxon>
        <taxon>Lophotrochozoa</taxon>
        <taxon>Mollusca</taxon>
        <taxon>Bivalvia</taxon>
        <taxon>Autobranchia</taxon>
        <taxon>Pteriomorphia</taxon>
        <taxon>Ostreida</taxon>
        <taxon>Ostreoidea</taxon>
        <taxon>Ostreidae</taxon>
        <taxon>Crassostrea</taxon>
    </lineage>
</organism>
<evidence type="ECO:0000256" key="2">
    <source>
        <dbReference type="SAM" id="SignalP"/>
    </source>
</evidence>
<reference evidence="4" key="1">
    <citation type="submission" date="2025-08" db="UniProtKB">
        <authorList>
            <consortium name="RefSeq"/>
        </authorList>
    </citation>
    <scope>IDENTIFICATION</scope>
    <source>
        <tissue evidence="4">Whole sample</tissue>
    </source>
</reference>
<dbReference type="RefSeq" id="XP_022342809.1">
    <property type="nucleotide sequence ID" value="XM_022487101.1"/>
</dbReference>
<evidence type="ECO:0000313" key="4">
    <source>
        <dbReference type="RefSeq" id="XP_022342809.1"/>
    </source>
</evidence>
<feature type="signal peptide" evidence="2">
    <location>
        <begin position="1"/>
        <end position="18"/>
    </location>
</feature>
<keyword evidence="1" id="KW-0812">Transmembrane</keyword>
<keyword evidence="2" id="KW-0732">Signal</keyword>
<keyword evidence="1" id="KW-0472">Membrane</keyword>
<dbReference type="KEGG" id="cvn:111136333"/>
<evidence type="ECO:0000313" key="3">
    <source>
        <dbReference type="Proteomes" id="UP000694844"/>
    </source>
</evidence>
<proteinExistence type="predicted"/>
<accession>A0A8B8ES73</accession>
<name>A0A8B8ES73_CRAVI</name>
<dbReference type="AlphaFoldDB" id="A0A8B8ES73"/>
<evidence type="ECO:0000256" key="1">
    <source>
        <dbReference type="SAM" id="Phobius"/>
    </source>
</evidence>
<sequence length="196" mass="22305">MFVYHLFKLFALFAVGETQSTCRPMGSDEIPICCPYFYLKGNTCLECPEGYQVKFGEHNCSVPCYYPNYRARCGQQFRCSKEDCHNVHGCTVTGNIYVKETQAYIPLISLGLGLPGFFFLVILCQCIVICRIKKKATKETNNPHLHVAQSESLDHHPQQNYTQVLQINTAYETIEERVYENDEVDAGMGNTEDFNG</sequence>
<dbReference type="Proteomes" id="UP000694844">
    <property type="component" value="Chromosome 5"/>
</dbReference>
<feature type="transmembrane region" description="Helical" evidence="1">
    <location>
        <begin position="103"/>
        <end position="130"/>
    </location>
</feature>
<gene>
    <name evidence="4" type="primary">LOC111136333</name>
</gene>